<evidence type="ECO:0008006" key="3">
    <source>
        <dbReference type="Google" id="ProtNLM"/>
    </source>
</evidence>
<dbReference type="InterPro" id="IPR046960">
    <property type="entry name" value="PPR_At4g14850-like_plant"/>
</dbReference>
<dbReference type="EMBL" id="JACGCM010002660">
    <property type="protein sequence ID" value="KAF6137034.1"/>
    <property type="molecule type" value="Genomic_DNA"/>
</dbReference>
<dbReference type="PANTHER" id="PTHR47926:SF347">
    <property type="entry name" value="PENTATRICOPEPTIDE REPEAT-CONTAINING PROTEIN"/>
    <property type="match status" value="1"/>
</dbReference>
<organism evidence="1 2">
    <name type="scientific">Kingdonia uniflora</name>
    <dbReference type="NCBI Taxonomy" id="39325"/>
    <lineage>
        <taxon>Eukaryota</taxon>
        <taxon>Viridiplantae</taxon>
        <taxon>Streptophyta</taxon>
        <taxon>Embryophyta</taxon>
        <taxon>Tracheophyta</taxon>
        <taxon>Spermatophyta</taxon>
        <taxon>Magnoliopsida</taxon>
        <taxon>Ranunculales</taxon>
        <taxon>Circaeasteraceae</taxon>
        <taxon>Kingdonia</taxon>
    </lineage>
</organism>
<evidence type="ECO:0000313" key="1">
    <source>
        <dbReference type="EMBL" id="KAF6137034.1"/>
    </source>
</evidence>
<dbReference type="GO" id="GO:0009451">
    <property type="term" value="P:RNA modification"/>
    <property type="evidence" value="ECO:0007669"/>
    <property type="project" value="InterPro"/>
</dbReference>
<reference evidence="1 2" key="1">
    <citation type="journal article" date="2020" name="IScience">
        <title>Genome Sequencing of the Endangered Kingdonia uniflora (Circaeasteraceae, Ranunculales) Reveals Potential Mechanisms of Evolutionary Specialization.</title>
        <authorList>
            <person name="Sun Y."/>
            <person name="Deng T."/>
            <person name="Zhang A."/>
            <person name="Moore M.J."/>
            <person name="Landis J.B."/>
            <person name="Lin N."/>
            <person name="Zhang H."/>
            <person name="Zhang X."/>
            <person name="Huang J."/>
            <person name="Zhang X."/>
            <person name="Sun H."/>
            <person name="Wang H."/>
        </authorList>
    </citation>
    <scope>NUCLEOTIDE SEQUENCE [LARGE SCALE GENOMIC DNA]</scope>
    <source>
        <strain evidence="1">TB1705</strain>
        <tissue evidence="1">Leaf</tissue>
    </source>
</reference>
<dbReference type="AlphaFoldDB" id="A0A7J7L395"/>
<name>A0A7J7L395_9MAGN</name>
<dbReference type="InterPro" id="IPR011990">
    <property type="entry name" value="TPR-like_helical_dom_sf"/>
</dbReference>
<dbReference type="GO" id="GO:0003723">
    <property type="term" value="F:RNA binding"/>
    <property type="evidence" value="ECO:0007669"/>
    <property type="project" value="InterPro"/>
</dbReference>
<evidence type="ECO:0000313" key="2">
    <source>
        <dbReference type="Proteomes" id="UP000541444"/>
    </source>
</evidence>
<sequence length="139" mass="15757">MRAQSVFVPDHFTSPFVVRACRNLRCLRYGQGVHGLLIKLCLEVDVSVKTSLIEFYRSFGDMGMAKTTFDEILVIDVVPSSALSSGYVNGDMKMNARKGYCCMEYNDYRVSMKNWDVDVAREFLNKAPVKDINTQYCVG</sequence>
<dbReference type="PANTHER" id="PTHR47926">
    <property type="entry name" value="PENTATRICOPEPTIDE REPEAT-CONTAINING PROTEIN"/>
    <property type="match status" value="1"/>
</dbReference>
<accession>A0A7J7L395</accession>
<keyword evidence="2" id="KW-1185">Reference proteome</keyword>
<comment type="caution">
    <text evidence="1">The sequence shown here is derived from an EMBL/GenBank/DDBJ whole genome shotgun (WGS) entry which is preliminary data.</text>
</comment>
<protein>
    <recommendedName>
        <fullName evidence="3">Pentatricopeptide repeat-containing protein</fullName>
    </recommendedName>
</protein>
<gene>
    <name evidence="1" type="ORF">GIB67_030798</name>
</gene>
<proteinExistence type="predicted"/>
<dbReference type="Proteomes" id="UP000541444">
    <property type="component" value="Unassembled WGS sequence"/>
</dbReference>
<dbReference type="Gene3D" id="1.25.40.10">
    <property type="entry name" value="Tetratricopeptide repeat domain"/>
    <property type="match status" value="1"/>
</dbReference>
<dbReference type="OrthoDB" id="185373at2759"/>